<organism evidence="4 5">
    <name type="scientific">Cryomorpha ignava</name>
    <dbReference type="NCBI Taxonomy" id="101383"/>
    <lineage>
        <taxon>Bacteria</taxon>
        <taxon>Pseudomonadati</taxon>
        <taxon>Bacteroidota</taxon>
        <taxon>Flavobacteriia</taxon>
        <taxon>Flavobacteriales</taxon>
        <taxon>Cryomorphaceae</taxon>
        <taxon>Cryomorpha</taxon>
    </lineage>
</organism>
<accession>A0A7K3WLT6</accession>
<dbReference type="InterPro" id="IPR015659">
    <property type="entry name" value="Proline_oxidase"/>
</dbReference>
<name>A0A7K3WLT6_9FLAO</name>
<evidence type="ECO:0000259" key="3">
    <source>
        <dbReference type="Pfam" id="PF01619"/>
    </source>
</evidence>
<dbReference type="PANTHER" id="PTHR13914">
    <property type="entry name" value="PROLINE OXIDASE"/>
    <property type="match status" value="1"/>
</dbReference>
<evidence type="ECO:0000256" key="1">
    <source>
        <dbReference type="ARBA" id="ARBA00023002"/>
    </source>
</evidence>
<evidence type="ECO:0000313" key="5">
    <source>
        <dbReference type="Proteomes" id="UP000486602"/>
    </source>
</evidence>
<feature type="domain" description="Proline dehydrogenase" evidence="3">
    <location>
        <begin position="91"/>
        <end position="389"/>
    </location>
</feature>
<keyword evidence="1" id="KW-0560">Oxidoreductase</keyword>
<dbReference type="Pfam" id="PF01619">
    <property type="entry name" value="Pro_dh"/>
    <property type="match status" value="1"/>
</dbReference>
<keyword evidence="2" id="KW-0472">Membrane</keyword>
<dbReference type="EMBL" id="JAAGVY010000003">
    <property type="protein sequence ID" value="NEN22424.1"/>
    <property type="molecule type" value="Genomic_DNA"/>
</dbReference>
<dbReference type="PANTHER" id="PTHR13914:SF0">
    <property type="entry name" value="PROLINE DEHYDROGENASE 1, MITOCHONDRIAL"/>
    <property type="match status" value="1"/>
</dbReference>
<evidence type="ECO:0000313" key="4">
    <source>
        <dbReference type="EMBL" id="NEN22424.1"/>
    </source>
</evidence>
<dbReference type="InterPro" id="IPR029041">
    <property type="entry name" value="FAD-linked_oxidoreductase-like"/>
</dbReference>
<dbReference type="GO" id="GO:0004657">
    <property type="term" value="F:proline dehydrogenase activity"/>
    <property type="evidence" value="ECO:0007669"/>
    <property type="project" value="InterPro"/>
</dbReference>
<dbReference type="SUPFAM" id="SSF51730">
    <property type="entry name" value="FAD-linked oxidoreductase"/>
    <property type="match status" value="1"/>
</dbReference>
<keyword evidence="2" id="KW-1133">Transmembrane helix</keyword>
<dbReference type="GO" id="GO:0071949">
    <property type="term" value="F:FAD binding"/>
    <property type="evidence" value="ECO:0007669"/>
    <property type="project" value="TreeGrafter"/>
</dbReference>
<gene>
    <name evidence="4" type="ORF">G3O08_02770</name>
</gene>
<dbReference type="Gene3D" id="3.20.20.220">
    <property type="match status" value="1"/>
</dbReference>
<proteinExistence type="predicted"/>
<dbReference type="InterPro" id="IPR002872">
    <property type="entry name" value="Proline_DH_dom"/>
</dbReference>
<dbReference type="GO" id="GO:0010133">
    <property type="term" value="P:L-proline catabolic process to L-glutamate"/>
    <property type="evidence" value="ECO:0007669"/>
    <property type="project" value="TreeGrafter"/>
</dbReference>
<comment type="caution">
    <text evidence="4">The sequence shown here is derived from an EMBL/GenBank/DDBJ whole genome shotgun (WGS) entry which is preliminary data.</text>
</comment>
<evidence type="ECO:0000256" key="2">
    <source>
        <dbReference type="SAM" id="Phobius"/>
    </source>
</evidence>
<feature type="transmembrane region" description="Helical" evidence="2">
    <location>
        <begin position="39"/>
        <end position="63"/>
    </location>
</feature>
<sequence>MIKTDQNNTTIPGQESGFLSLENTKIAFSSKSDAELKRAYWLFKLIASPFIMICGKYLTIFALKVNLPIKGMIKKTIFKQFCGGETIAECAKTTQILDKYNVGTILDYSVEGKNDRETFEATCTEILQTVETAHGNPNVPFSVFKVTGMCRNELLEKISSAQPLSEEELAEYARLQNRVDRICAKGAATGTPIFIDAEETWMQKAIDDLVVEMMARYNKVEAIVYNTLQMYRHDRIAHLIEAYSQAEENDYIYAVKLVRGAYMEKERLRAEQMGYVSPIQPDKAATDRDYNAAISFCLDHLDRVAFCAGTHNEESSLFLADEIDRRGLGRKDRRIYFAQLFGMSDHISFNLSNAGFLVAKYVPYGPVKEVMPYLIRRAEENTSVAGQTTRELNLILKEIERRKQILRA</sequence>
<keyword evidence="5" id="KW-1185">Reference proteome</keyword>
<protein>
    <submittedName>
        <fullName evidence="4">Proline dehydrogenase</fullName>
    </submittedName>
</protein>
<dbReference type="AlphaFoldDB" id="A0A7K3WLT6"/>
<dbReference type="RefSeq" id="WP_163283153.1">
    <property type="nucleotide sequence ID" value="NZ_JAAGVY010000003.1"/>
</dbReference>
<dbReference type="Proteomes" id="UP000486602">
    <property type="component" value="Unassembled WGS sequence"/>
</dbReference>
<reference evidence="4 5" key="1">
    <citation type="submission" date="2020-02" db="EMBL/GenBank/DDBJ databases">
        <title>Out from the shadows clarifying the taxonomy of the family Cryomorphaceae and related taxa by utilizing the GTDB taxonomic framework.</title>
        <authorList>
            <person name="Bowman J.P."/>
        </authorList>
    </citation>
    <scope>NUCLEOTIDE SEQUENCE [LARGE SCALE GENOMIC DNA]</scope>
    <source>
        <strain evidence="4 5">QSSC 1-22</strain>
    </source>
</reference>
<keyword evidence="2" id="KW-0812">Transmembrane</keyword>